<dbReference type="InterPro" id="IPR001810">
    <property type="entry name" value="F-box_dom"/>
</dbReference>
<keyword evidence="4" id="KW-1185">Reference proteome</keyword>
<dbReference type="EMBL" id="VYYT01000222">
    <property type="protein sequence ID" value="KAK2755255.1"/>
    <property type="molecule type" value="Genomic_DNA"/>
</dbReference>
<comment type="caution">
    <text evidence="3">The sequence shown here is derived from an EMBL/GenBank/DDBJ whole genome shotgun (WGS) entry which is preliminary data.</text>
</comment>
<dbReference type="Proteomes" id="UP001281614">
    <property type="component" value="Unassembled WGS sequence"/>
</dbReference>
<dbReference type="InterPro" id="IPR036047">
    <property type="entry name" value="F-box-like_dom_sf"/>
</dbReference>
<accession>A0AAD9YCB3</accession>
<dbReference type="SMART" id="SM00256">
    <property type="entry name" value="FBOX"/>
    <property type="match status" value="1"/>
</dbReference>
<feature type="domain" description="F-box" evidence="2">
    <location>
        <begin position="1"/>
        <end position="44"/>
    </location>
</feature>
<dbReference type="PROSITE" id="PS50181">
    <property type="entry name" value="FBOX"/>
    <property type="match status" value="1"/>
</dbReference>
<dbReference type="AlphaFoldDB" id="A0AAD9YCB3"/>
<proteinExistence type="predicted"/>
<feature type="compositionally biased region" description="Polar residues" evidence="1">
    <location>
        <begin position="380"/>
        <end position="396"/>
    </location>
</feature>
<sequence>MQRLPIEIMTYIANPLGLHDIFNLALTCRQFSYLITNDDICKTALETHASYSAELQVARSSRQYARGFRRLVKSRDAIATATPYSVAVIACANEFIYCNGMLCYTLGPERLRILDLHNSGTEEVVIDTAALLRSVPDENLGNNSYKFRPIHYAEGIVSCLYTPPKIEGCSRLLVMNLHERKLLTCHRLESHQKLFVRNTRNYLYYGTHSFTGDDGFKRWVLKHFSIRDKQWGSGHLDLEDIVGSDIGATACFEIIDDHFYGLSSLSSFDVYETDWTSYYYGFRFPVGSSRPRDMQLTSKKKMWRRQHQEGPIDDRWSTLSLEKDPVAGKLMVVECRREYLVGDCSSTRTSYRTELNFCASDDSDNDHSDSDSDGDEAEHPSNSTFAAATTIPTRDPSTVHRGDDGSTVPTVTLTHCFIRSYHQSCETFMDLINDPAASEAMVQRPQIRSISRFIPAGRQQSSDRASEVSCWPQNMDTEKRGPSLEALDNILNPRGKQFHGPISGAMDDRSIVYAVGQPSHHSTRPLVFISFDPSIKLRGLTCWPGGPMGPPLAPQEPRSCEANSMGCYPTPQSMPASAPTSQNVSFSEGCMSDTKETPAWGSITPAMYSDSLRNIGTPIGFNFAYCGDH</sequence>
<dbReference type="CDD" id="cd09917">
    <property type="entry name" value="F-box_SF"/>
    <property type="match status" value="1"/>
</dbReference>
<feature type="region of interest" description="Disordered" evidence="1">
    <location>
        <begin position="360"/>
        <end position="406"/>
    </location>
</feature>
<name>A0AAD9YCB3_COLKA</name>
<evidence type="ECO:0000313" key="3">
    <source>
        <dbReference type="EMBL" id="KAK2755255.1"/>
    </source>
</evidence>
<organism evidence="3 4">
    <name type="scientific">Colletotrichum kahawae</name>
    <name type="common">Coffee berry disease fungus</name>
    <dbReference type="NCBI Taxonomy" id="34407"/>
    <lineage>
        <taxon>Eukaryota</taxon>
        <taxon>Fungi</taxon>
        <taxon>Dikarya</taxon>
        <taxon>Ascomycota</taxon>
        <taxon>Pezizomycotina</taxon>
        <taxon>Sordariomycetes</taxon>
        <taxon>Hypocreomycetidae</taxon>
        <taxon>Glomerellales</taxon>
        <taxon>Glomerellaceae</taxon>
        <taxon>Colletotrichum</taxon>
        <taxon>Colletotrichum gloeosporioides species complex</taxon>
    </lineage>
</organism>
<dbReference type="SUPFAM" id="SSF81383">
    <property type="entry name" value="F-box domain"/>
    <property type="match status" value="1"/>
</dbReference>
<dbReference type="Pfam" id="PF00646">
    <property type="entry name" value="F-box"/>
    <property type="match status" value="1"/>
</dbReference>
<gene>
    <name evidence="3" type="ORF">CKAH01_01147</name>
</gene>
<protein>
    <submittedName>
        <fullName evidence="3">F-box domain-containing protein</fullName>
    </submittedName>
</protein>
<evidence type="ECO:0000256" key="1">
    <source>
        <dbReference type="SAM" id="MobiDB-lite"/>
    </source>
</evidence>
<feature type="region of interest" description="Disordered" evidence="1">
    <location>
        <begin position="456"/>
        <end position="479"/>
    </location>
</feature>
<evidence type="ECO:0000259" key="2">
    <source>
        <dbReference type="PROSITE" id="PS50181"/>
    </source>
</evidence>
<evidence type="ECO:0000313" key="4">
    <source>
        <dbReference type="Proteomes" id="UP001281614"/>
    </source>
</evidence>
<reference evidence="3" key="1">
    <citation type="submission" date="2023-02" db="EMBL/GenBank/DDBJ databases">
        <title>Colletotrichum kahawae CIFC_Que2 genome sequencing and assembly.</title>
        <authorList>
            <person name="Baroncelli R."/>
        </authorList>
    </citation>
    <scope>NUCLEOTIDE SEQUENCE</scope>
    <source>
        <strain evidence="3">CIFC_Que2</strain>
    </source>
</reference>